<dbReference type="PANTHER" id="PTHR45872">
    <property type="entry name" value="RHO GUANINE NUCLEOTIDE EXCHANGE FACTOR 2, ISOFORM D"/>
    <property type="match status" value="1"/>
</dbReference>
<dbReference type="SUPFAM" id="SSF48097">
    <property type="entry name" value="Regulator of G-protein signaling, RGS"/>
    <property type="match status" value="1"/>
</dbReference>
<feature type="compositionally biased region" description="Polar residues" evidence="5">
    <location>
        <begin position="20"/>
        <end position="38"/>
    </location>
</feature>
<feature type="domain" description="DH" evidence="6">
    <location>
        <begin position="757"/>
        <end position="847"/>
    </location>
</feature>
<feature type="region of interest" description="Disordered" evidence="5">
    <location>
        <begin position="109"/>
        <end position="185"/>
    </location>
</feature>
<sequence length="847" mass="95362">MESSLPPKSPRVQARHRISSGANGNSAAQHGPSNTESPMPTEVDEQQKLLISGANALKLMLDNTRNDYDQLKEGQNNESEMNACLSRIVSLEAQHASLIEAINTNASSEWKKERNQTQENDPEKLHEEVQHRDPPQSPARPRPHSMLESSARVDDMNWGHSRKLSSPDSLCSDRNETSRPLDVKLHIEEEPADASADMAETQTPTLVLPDEEHVSQSLQTQVISMEDDDFPQEGENIGDHGPFTRLLILKNRPAHIAVFLNYLITNSDPSFLLFYMVTEAYMQGSLKDMKRWAYEIHSAFLLPSSPLNLGMDDSIWQDIDEKLQNQNDREEVMRMVFRRPRHVAKVEVDNMLDNFRQKRALGLGNLYGDHQLREQMERSTELKVAEERLMPHLEAYTEDIENQSDKSVALANALAAVIRCLGLRSQPVEKILDKVPQFCGKDKGRFKFAKSKKLSVRGHQFQQGQYMSTVLCHVCSNVLWGIGAQGWRCDSCDVCAHKHCLDNPSVECTRKKLGKVNLLDKIIIRKPSANSPAATYQPGAQQTPSGYPRTQHPLSPTAVLKAKQWYDEKEREGQEQASPLPTPSSNQATPQLEDSESSDIVREIPDHDGSLTRSMSAGHGDTRTGGLRMTPGGYNTSVGRSESLRTNRSEGVRIPRRKKSDPNLHMPLEGDISRLSGSSSNSSLSARSLESPSAVADTLHRNFPVTDSAATTVTLAHNIVYENIDQDSDIDAENDAPDWKKLVPKDEYKKMKPKQVKRQDVINELFHTERTHVRNLKVLLHVFYRPMMREQIVTPDLLKLLFSNLEEMLELHGTLNTALKNKKKDRSIVKDIGDMMLLFVVSKDVKI</sequence>
<keyword evidence="8" id="KW-1185">Reference proteome</keyword>
<dbReference type="InterPro" id="IPR036305">
    <property type="entry name" value="RGS_sf"/>
</dbReference>
<evidence type="ECO:0000313" key="8">
    <source>
        <dbReference type="Proteomes" id="UP000695022"/>
    </source>
</evidence>
<accession>A0ABM1DYK9</accession>
<feature type="compositionally biased region" description="Basic and acidic residues" evidence="5">
    <location>
        <begin position="642"/>
        <end position="653"/>
    </location>
</feature>
<dbReference type="Gene3D" id="1.20.900.10">
    <property type="entry name" value="Dbl homology (DH) domain"/>
    <property type="match status" value="1"/>
</dbReference>
<dbReference type="Proteomes" id="UP000695022">
    <property type="component" value="Unplaced"/>
</dbReference>
<dbReference type="Gene3D" id="1.10.167.10">
    <property type="entry name" value="Regulator of G-protein Signalling 4, domain 2"/>
    <property type="match status" value="1"/>
</dbReference>
<evidence type="ECO:0000259" key="6">
    <source>
        <dbReference type="PROSITE" id="PS50010"/>
    </source>
</evidence>
<dbReference type="InterPro" id="IPR044926">
    <property type="entry name" value="RGS_subdomain_2"/>
</dbReference>
<dbReference type="PROSITE" id="PS00479">
    <property type="entry name" value="ZF_DAG_PE_1"/>
    <property type="match status" value="1"/>
</dbReference>
<dbReference type="PROSITE" id="PS50081">
    <property type="entry name" value="ZF_DAG_PE_2"/>
    <property type="match status" value="1"/>
</dbReference>
<evidence type="ECO:0000256" key="4">
    <source>
        <dbReference type="ARBA" id="ARBA00023136"/>
    </source>
</evidence>
<dbReference type="InterPro" id="IPR015212">
    <property type="entry name" value="RGS-like_dom"/>
</dbReference>
<keyword evidence="3" id="KW-0862">Zinc</keyword>
<gene>
    <name evidence="9" type="primary">LOC106807251</name>
</gene>
<feature type="compositionally biased region" description="Basic and acidic residues" evidence="5">
    <location>
        <begin position="171"/>
        <end position="185"/>
    </location>
</feature>
<dbReference type="Gene3D" id="3.30.60.20">
    <property type="match status" value="1"/>
</dbReference>
<evidence type="ECO:0000259" key="7">
    <source>
        <dbReference type="PROSITE" id="PS50081"/>
    </source>
</evidence>
<dbReference type="Pfam" id="PF00130">
    <property type="entry name" value="C1_1"/>
    <property type="match status" value="1"/>
</dbReference>
<evidence type="ECO:0000256" key="3">
    <source>
        <dbReference type="ARBA" id="ARBA00022833"/>
    </source>
</evidence>
<feature type="domain" description="Phorbol-ester/DAG-type" evidence="7">
    <location>
        <begin position="458"/>
        <end position="508"/>
    </location>
</feature>
<protein>
    <submittedName>
        <fullName evidence="9">Rho guanine nucleotide exchange factor 11-like</fullName>
    </submittedName>
</protein>
<evidence type="ECO:0000256" key="2">
    <source>
        <dbReference type="ARBA" id="ARBA00022723"/>
    </source>
</evidence>
<feature type="region of interest" description="Disordered" evidence="5">
    <location>
        <begin position="1"/>
        <end position="47"/>
    </location>
</feature>
<evidence type="ECO:0000256" key="5">
    <source>
        <dbReference type="SAM" id="MobiDB-lite"/>
    </source>
</evidence>
<dbReference type="InterPro" id="IPR002219">
    <property type="entry name" value="PKC_DAG/PE"/>
</dbReference>
<reference evidence="9" key="1">
    <citation type="submission" date="2025-08" db="UniProtKB">
        <authorList>
            <consortium name="RefSeq"/>
        </authorList>
    </citation>
    <scope>IDENTIFICATION</scope>
</reference>
<proteinExistence type="predicted"/>
<dbReference type="SMART" id="SM00109">
    <property type="entry name" value="C1"/>
    <property type="match status" value="1"/>
</dbReference>
<keyword evidence="2" id="KW-0479">Metal-binding</keyword>
<feature type="compositionally biased region" description="Low complexity" evidence="5">
    <location>
        <begin position="673"/>
        <end position="689"/>
    </location>
</feature>
<comment type="subcellular location">
    <subcellularLocation>
        <location evidence="1">Membrane</location>
    </subcellularLocation>
</comment>
<dbReference type="PROSITE" id="PS50010">
    <property type="entry name" value="DH_2"/>
    <property type="match status" value="1"/>
</dbReference>
<dbReference type="RefSeq" id="XP_014665030.1">
    <property type="nucleotide sequence ID" value="XM_014809544.1"/>
</dbReference>
<feature type="compositionally biased region" description="Polar residues" evidence="5">
    <location>
        <begin position="530"/>
        <end position="545"/>
    </location>
</feature>
<evidence type="ECO:0000256" key="1">
    <source>
        <dbReference type="ARBA" id="ARBA00004370"/>
    </source>
</evidence>
<organism evidence="8 9">
    <name type="scientific">Priapulus caudatus</name>
    <name type="common">Priapulid worm</name>
    <dbReference type="NCBI Taxonomy" id="37621"/>
    <lineage>
        <taxon>Eukaryota</taxon>
        <taxon>Metazoa</taxon>
        <taxon>Ecdysozoa</taxon>
        <taxon>Scalidophora</taxon>
        <taxon>Priapulida</taxon>
        <taxon>Priapulimorpha</taxon>
        <taxon>Priapulimorphida</taxon>
        <taxon>Priapulidae</taxon>
        <taxon>Priapulus</taxon>
    </lineage>
</organism>
<name>A0ABM1DYK9_PRICU</name>
<dbReference type="SUPFAM" id="SSF57889">
    <property type="entry name" value="Cysteine-rich domain"/>
    <property type="match status" value="1"/>
</dbReference>
<keyword evidence="4" id="KW-0472">Membrane</keyword>
<dbReference type="PANTHER" id="PTHR45872:SF2">
    <property type="entry name" value="RHO GUANINE NUCLEOTIDE EXCHANGE FACTOR 2, ISOFORM D"/>
    <property type="match status" value="1"/>
</dbReference>
<dbReference type="GeneID" id="106807251"/>
<dbReference type="InterPro" id="IPR035899">
    <property type="entry name" value="DBL_dom_sf"/>
</dbReference>
<feature type="region of interest" description="Disordered" evidence="5">
    <location>
        <begin position="530"/>
        <end position="689"/>
    </location>
</feature>
<feature type="compositionally biased region" description="Basic and acidic residues" evidence="5">
    <location>
        <begin position="564"/>
        <end position="574"/>
    </location>
</feature>
<dbReference type="Pfam" id="PF00621">
    <property type="entry name" value="RhoGEF"/>
    <property type="match status" value="1"/>
</dbReference>
<feature type="compositionally biased region" description="Polar residues" evidence="5">
    <location>
        <begin position="575"/>
        <end position="592"/>
    </location>
</feature>
<evidence type="ECO:0000313" key="9">
    <source>
        <dbReference type="RefSeq" id="XP_014665030.1"/>
    </source>
</evidence>
<dbReference type="InterPro" id="IPR000219">
    <property type="entry name" value="DH_dom"/>
</dbReference>
<feature type="compositionally biased region" description="Basic and acidic residues" evidence="5">
    <location>
        <begin position="599"/>
        <end position="610"/>
    </location>
</feature>
<dbReference type="Pfam" id="PF09128">
    <property type="entry name" value="RGS-like"/>
    <property type="match status" value="1"/>
</dbReference>
<feature type="compositionally biased region" description="Basic and acidic residues" evidence="5">
    <location>
        <begin position="109"/>
        <end position="134"/>
    </location>
</feature>
<dbReference type="InterPro" id="IPR046349">
    <property type="entry name" value="C1-like_sf"/>
</dbReference>
<dbReference type="SUPFAM" id="SSF48065">
    <property type="entry name" value="DBL homology domain (DH-domain)"/>
    <property type="match status" value="1"/>
</dbReference>